<feature type="active site" evidence="9">
    <location>
        <position position="28"/>
    </location>
</feature>
<dbReference type="GO" id="GO:0016874">
    <property type="term" value="F:ligase activity"/>
    <property type="evidence" value="ECO:0007669"/>
    <property type="project" value="UniProtKB-UniRule"/>
</dbReference>
<keyword evidence="3" id="KW-0436">Ligase</keyword>
<dbReference type="PROSITE" id="PS51160">
    <property type="entry name" value="ACYLPHOSPHATASE_3"/>
    <property type="match status" value="1"/>
</dbReference>
<dbReference type="AlphaFoldDB" id="A0A239YSE6"/>
<keyword evidence="9" id="KW-0378">Hydrolase</keyword>
<comment type="catalytic activity">
    <reaction evidence="7">
        <text>C-terminal L-cysteinyl-[HypE protein] + carbamoyl phosphate + ATP + H2O = C-terminal S-carboxamide-L-cysteinyl-[HypE protein] + AMP + phosphate + diphosphate + H(+)</text>
        <dbReference type="Rhea" id="RHEA:55636"/>
        <dbReference type="Rhea" id="RHEA-COMP:14247"/>
        <dbReference type="Rhea" id="RHEA-COMP:14392"/>
        <dbReference type="ChEBI" id="CHEBI:15377"/>
        <dbReference type="ChEBI" id="CHEBI:15378"/>
        <dbReference type="ChEBI" id="CHEBI:30616"/>
        <dbReference type="ChEBI" id="CHEBI:33019"/>
        <dbReference type="ChEBI" id="CHEBI:43474"/>
        <dbReference type="ChEBI" id="CHEBI:58228"/>
        <dbReference type="ChEBI" id="CHEBI:76913"/>
        <dbReference type="ChEBI" id="CHEBI:139126"/>
        <dbReference type="ChEBI" id="CHEBI:456215"/>
    </reaction>
</comment>
<keyword evidence="4" id="KW-0479">Metal-binding</keyword>
<dbReference type="PROSITE" id="PS51163">
    <property type="entry name" value="YRDC"/>
    <property type="match status" value="1"/>
</dbReference>
<protein>
    <recommendedName>
        <fullName evidence="8">Carbamoyltransferase</fullName>
        <ecNumber evidence="8">6.2.-.-</ecNumber>
    </recommendedName>
</protein>
<dbReference type="InterPro" id="IPR006070">
    <property type="entry name" value="Sua5-like_dom"/>
</dbReference>
<dbReference type="GO" id="GO:0003998">
    <property type="term" value="F:acylphosphatase activity"/>
    <property type="evidence" value="ECO:0007669"/>
    <property type="project" value="UniProtKB-EC"/>
</dbReference>
<evidence type="ECO:0000256" key="4">
    <source>
        <dbReference type="ARBA" id="ARBA00022723"/>
    </source>
</evidence>
<evidence type="ECO:0000313" key="13">
    <source>
        <dbReference type="Proteomes" id="UP000214973"/>
    </source>
</evidence>
<dbReference type="SUPFAM" id="SSF54975">
    <property type="entry name" value="Acylphosphatase/BLUF domain-like"/>
    <property type="match status" value="1"/>
</dbReference>
<evidence type="ECO:0000259" key="11">
    <source>
        <dbReference type="PROSITE" id="PS51163"/>
    </source>
</evidence>
<accession>A0A239YSE6</accession>
<dbReference type="InterPro" id="IPR011125">
    <property type="entry name" value="Znf_HypF"/>
</dbReference>
<evidence type="ECO:0000259" key="10">
    <source>
        <dbReference type="PROSITE" id="PS51160"/>
    </source>
</evidence>
<evidence type="ECO:0000256" key="7">
    <source>
        <dbReference type="ARBA" id="ARBA00048220"/>
    </source>
</evidence>
<organism evidence="12 13">
    <name type="scientific">Veillonella rodentium</name>
    <dbReference type="NCBI Taxonomy" id="248315"/>
    <lineage>
        <taxon>Bacteria</taxon>
        <taxon>Bacillati</taxon>
        <taxon>Bacillota</taxon>
        <taxon>Negativicutes</taxon>
        <taxon>Veillonellales</taxon>
        <taxon>Veillonellaceae</taxon>
        <taxon>Veillonella</taxon>
    </lineage>
</organism>
<dbReference type="NCBIfam" id="TIGR00143">
    <property type="entry name" value="hypF"/>
    <property type="match status" value="1"/>
</dbReference>
<dbReference type="Pfam" id="PF17788">
    <property type="entry name" value="HypF_C"/>
    <property type="match status" value="1"/>
</dbReference>
<dbReference type="InterPro" id="IPR055128">
    <property type="entry name" value="HypF_C_2"/>
</dbReference>
<comment type="pathway">
    <text evidence="1">Protein modification; [NiFe] hydrogenase maturation.</text>
</comment>
<dbReference type="RefSeq" id="WP_095065670.1">
    <property type="nucleotide sequence ID" value="NZ_LT906470.1"/>
</dbReference>
<evidence type="ECO:0000256" key="9">
    <source>
        <dbReference type="PROSITE-ProRule" id="PRU00520"/>
    </source>
</evidence>
<dbReference type="KEGG" id="vrm:44547418_00662"/>
<dbReference type="InterPro" id="IPR004421">
    <property type="entry name" value="Carbamoyltransferase_HypF"/>
</dbReference>
<dbReference type="Pfam" id="PF07503">
    <property type="entry name" value="zf-HYPF"/>
    <property type="match status" value="2"/>
</dbReference>
<dbReference type="EMBL" id="LT906470">
    <property type="protein sequence ID" value="SNV61316.1"/>
    <property type="molecule type" value="Genomic_DNA"/>
</dbReference>
<keyword evidence="5" id="KW-0863">Zinc-finger</keyword>
<dbReference type="GO" id="GO:0016743">
    <property type="term" value="F:carboxyl- or carbamoyltransferase activity"/>
    <property type="evidence" value="ECO:0007669"/>
    <property type="project" value="UniProtKB-UniRule"/>
</dbReference>
<keyword evidence="13" id="KW-1185">Reference proteome</keyword>
<dbReference type="Pfam" id="PF22521">
    <property type="entry name" value="HypF_C_2"/>
    <property type="match status" value="1"/>
</dbReference>
<dbReference type="Pfam" id="PF01300">
    <property type="entry name" value="Sua5_yciO_yrdC"/>
    <property type="match status" value="1"/>
</dbReference>
<feature type="domain" description="YrdC-like" evidence="11">
    <location>
        <begin position="209"/>
        <end position="395"/>
    </location>
</feature>
<dbReference type="Gene3D" id="3.30.420.360">
    <property type="match status" value="1"/>
</dbReference>
<dbReference type="PANTHER" id="PTHR42959">
    <property type="entry name" value="CARBAMOYLTRANSFERASE"/>
    <property type="match status" value="1"/>
</dbReference>
<dbReference type="SUPFAM" id="SSF55821">
    <property type="entry name" value="YrdC/RibB"/>
    <property type="match status" value="1"/>
</dbReference>
<comment type="similarity">
    <text evidence="2 8">Belongs to the carbamoyltransferase HypF family.</text>
</comment>
<evidence type="ECO:0000256" key="8">
    <source>
        <dbReference type="PIRNR" id="PIRNR006256"/>
    </source>
</evidence>
<dbReference type="Pfam" id="PF00708">
    <property type="entry name" value="Acylphosphatase"/>
    <property type="match status" value="1"/>
</dbReference>
<feature type="active site" evidence="9">
    <location>
        <position position="46"/>
    </location>
</feature>
<dbReference type="GO" id="GO:0008270">
    <property type="term" value="F:zinc ion binding"/>
    <property type="evidence" value="ECO:0007669"/>
    <property type="project" value="UniProtKB-KW"/>
</dbReference>
<sequence length="763" mass="85133">MKEDTNHSQTMERWGIRYTGIVQGVGFRPLVSMWAHSLQLSGFVYNDSHGVYVEIQGTTADLQSFVDSIDQHKPRLCRITNFVITKLPLIYEAMEFEVRQSPLGDAGTTFISADTSPCENCLRELHSDPRRIRYPFINCTDCGPRYSIIKSLPYDRERTTMNEFPMCPDCSAEYKDIEGRRYHAEPNACIKCGPAYTLYTPNHIEVDTAHIWDDVRALIASGKIIALKGVGGYHLVCDATNDEAVQRLRMRKQRLHKPLAVMVGSIETAMKLVHMNEMEKSVLTGMERPIVLLNRKSSSDIHLSKQVAPQNHLLGVMLPYAPVHEVLVPSDAVWVMTSGNRSGDSVLYEDQAAFRELQNVADYFLVHNRQIYAPLDDSVVSVVDEKLQFIRRSRGYVPEPVYCESLGGSNLLAMGSDLKNAFAVNKGESILLGPHIGDLERASTYETLEWTIERYENLFSTRPEAVIVDSHPQFFSSQLGRHIGESCHIPVISVQHHHSHIASVMAEHNLTDVVLGIAMDGTGYGPDGTVWGGEFLLCNGADYQRLAHINTVPLPGGEKAVSEPWRQALWYIRRYYGDNVPSVYAEWIEQLPTGWLILDKAMHSMPMIQTSSCGRLFDAVGALLGLGLVHTYDAQIAIALESLCGDEKGSVLDFAYDGEALDFTPTVQAVMDGVVRGERRPHLAASFHKTVAIGICEVAADIMERYGVYNTAIAGGVFQNRRLMQEMHRVWHVGNLYMNKSIPANDGGLAVGQLWIGAHVLKK</sequence>
<dbReference type="InterPro" id="IPR041440">
    <property type="entry name" value="HypF_C"/>
</dbReference>
<dbReference type="InterPro" id="IPR001792">
    <property type="entry name" value="Acylphosphatase-like_dom"/>
</dbReference>
<evidence type="ECO:0000256" key="3">
    <source>
        <dbReference type="ARBA" id="ARBA00022598"/>
    </source>
</evidence>
<evidence type="ECO:0000256" key="2">
    <source>
        <dbReference type="ARBA" id="ARBA00008097"/>
    </source>
</evidence>
<dbReference type="EC" id="6.2.-.-" evidence="8"/>
<evidence type="ECO:0000256" key="6">
    <source>
        <dbReference type="ARBA" id="ARBA00022833"/>
    </source>
</evidence>
<dbReference type="PANTHER" id="PTHR42959:SF1">
    <property type="entry name" value="CARBAMOYLTRANSFERASE HYPF"/>
    <property type="match status" value="1"/>
</dbReference>
<dbReference type="GO" id="GO:0051604">
    <property type="term" value="P:protein maturation"/>
    <property type="evidence" value="ECO:0007669"/>
    <property type="project" value="TreeGrafter"/>
</dbReference>
<reference evidence="12 13" key="1">
    <citation type="submission" date="2017-06" db="EMBL/GenBank/DDBJ databases">
        <authorList>
            <consortium name="Pathogen Informatics"/>
        </authorList>
    </citation>
    <scope>NUCLEOTIDE SEQUENCE [LARGE SCALE GENOMIC DNA]</scope>
    <source>
        <strain evidence="12 13">NCTC12018</strain>
    </source>
</reference>
<keyword evidence="12" id="KW-0808">Transferase</keyword>
<dbReference type="UniPathway" id="UPA00335"/>
<proteinExistence type="inferred from homology"/>
<dbReference type="Proteomes" id="UP000214973">
    <property type="component" value="Chromosome 1"/>
</dbReference>
<dbReference type="Gene3D" id="3.30.110.120">
    <property type="match status" value="1"/>
</dbReference>
<keyword evidence="6" id="KW-0862">Zinc</keyword>
<evidence type="ECO:0000313" key="12">
    <source>
        <dbReference type="EMBL" id="SNV61316.1"/>
    </source>
</evidence>
<gene>
    <name evidence="12" type="primary">hypF</name>
    <name evidence="12" type="ORF">SAMEA44547418_00662</name>
</gene>
<dbReference type="InterPro" id="IPR017945">
    <property type="entry name" value="DHBP_synth_RibB-like_a/b_dom"/>
</dbReference>
<dbReference type="Gene3D" id="3.30.420.40">
    <property type="match status" value="1"/>
</dbReference>
<dbReference type="GO" id="GO:0003725">
    <property type="term" value="F:double-stranded RNA binding"/>
    <property type="evidence" value="ECO:0007669"/>
    <property type="project" value="InterPro"/>
</dbReference>
<dbReference type="Gene3D" id="3.90.870.50">
    <property type="match status" value="1"/>
</dbReference>
<evidence type="ECO:0000256" key="5">
    <source>
        <dbReference type="ARBA" id="ARBA00022771"/>
    </source>
</evidence>
<dbReference type="PIRSF" id="PIRSF006256">
    <property type="entry name" value="CMPcnvr_hdrg_mat"/>
    <property type="match status" value="1"/>
</dbReference>
<evidence type="ECO:0000256" key="1">
    <source>
        <dbReference type="ARBA" id="ARBA00004711"/>
    </source>
</evidence>
<dbReference type="InterPro" id="IPR051060">
    <property type="entry name" value="Carbamoyltrans_HypF-like"/>
</dbReference>
<name>A0A239YSE6_9FIRM</name>
<feature type="domain" description="Acylphosphatase-like" evidence="10">
    <location>
        <begin position="13"/>
        <end position="100"/>
    </location>
</feature>
<dbReference type="InterPro" id="IPR036046">
    <property type="entry name" value="Acylphosphatase-like_dom_sf"/>
</dbReference>
<comment type="catalytic activity">
    <reaction evidence="9">
        <text>an acyl phosphate + H2O = a carboxylate + phosphate + H(+)</text>
        <dbReference type="Rhea" id="RHEA:14965"/>
        <dbReference type="ChEBI" id="CHEBI:15377"/>
        <dbReference type="ChEBI" id="CHEBI:15378"/>
        <dbReference type="ChEBI" id="CHEBI:29067"/>
        <dbReference type="ChEBI" id="CHEBI:43474"/>
        <dbReference type="ChEBI" id="CHEBI:59918"/>
        <dbReference type="EC" id="3.6.1.7"/>
    </reaction>
</comment>